<evidence type="ECO:0000313" key="6">
    <source>
        <dbReference type="Proteomes" id="UP000323380"/>
    </source>
</evidence>
<dbReference type="Pfam" id="PF17188">
    <property type="entry name" value="MucB_RseB_C"/>
    <property type="match status" value="1"/>
</dbReference>
<dbReference type="Gene3D" id="3.30.200.100">
    <property type="entry name" value="MucB/RseB, C-terminal domain"/>
    <property type="match status" value="1"/>
</dbReference>
<evidence type="ECO:0000259" key="4">
    <source>
        <dbReference type="Pfam" id="PF17188"/>
    </source>
</evidence>
<sequence length="378" mass="39651">MSASTLTRPGRRTSVLACGLACGLALAGALAGDPAAVRRVRSDPGAVGLLRAAADAARRVPYEGRRFLTTWSRNRSSTSLVAVSHTPGEGVRYRSGTGGSTGSTGEVLRPDPAGGGDAGLTSATLALLTRNYSVVRGADTTVCGRRARVVEARRADGTAAGRFWIDAQTGIVLHRELIDATGHPVVVSGFTEISYTVPAKVAAPYGLGGTRGGISRFPGSGTDAARAGHVAALWGDRLDRADLAGLRERGWPLPKDLPGHLALYEARRETPGDDGPVHLSYSDGLASVSVFVQRGHLDERAMTGWRRGVRGGRTVFRREELRRWAVSAGDGYVYTVLTDAPQSTAVAVAASMPGGSTPFWTRVSRGAHRLASSVNPFD</sequence>
<feature type="region of interest" description="Disordered" evidence="1">
    <location>
        <begin position="84"/>
        <end position="106"/>
    </location>
</feature>
<dbReference type="AlphaFoldDB" id="A0A5D0NQW7"/>
<accession>A0A5D0NQW7</accession>
<dbReference type="InterPro" id="IPR033436">
    <property type="entry name" value="MucB/RseB_C"/>
</dbReference>
<dbReference type="EMBL" id="VSFG01000002">
    <property type="protein sequence ID" value="TYB46682.1"/>
    <property type="molecule type" value="Genomic_DNA"/>
</dbReference>
<comment type="caution">
    <text evidence="5">The sequence shown here is derived from an EMBL/GenBank/DDBJ whole genome shotgun (WGS) entry which is preliminary data.</text>
</comment>
<dbReference type="Pfam" id="PF03888">
    <property type="entry name" value="MucB_RseB"/>
    <property type="match status" value="1"/>
</dbReference>
<dbReference type="RefSeq" id="WP_067891184.1">
    <property type="nucleotide sequence ID" value="NZ_VSFG01000002.1"/>
</dbReference>
<keyword evidence="2" id="KW-0732">Signal</keyword>
<evidence type="ECO:0000256" key="1">
    <source>
        <dbReference type="SAM" id="MobiDB-lite"/>
    </source>
</evidence>
<dbReference type="Proteomes" id="UP000323380">
    <property type="component" value="Unassembled WGS sequence"/>
</dbReference>
<evidence type="ECO:0000256" key="2">
    <source>
        <dbReference type="SAM" id="SignalP"/>
    </source>
</evidence>
<dbReference type="InterPro" id="IPR038484">
    <property type="entry name" value="MucB/RseB_C_sf"/>
</dbReference>
<feature type="domain" description="MucB/RseB N-terminal" evidence="3">
    <location>
        <begin position="121"/>
        <end position="195"/>
    </location>
</feature>
<feature type="signal peptide" evidence="2">
    <location>
        <begin position="1"/>
        <end position="31"/>
    </location>
</feature>
<name>A0A5D0NQW7_9ACTN</name>
<proteinExistence type="predicted"/>
<evidence type="ECO:0000313" key="5">
    <source>
        <dbReference type="EMBL" id="TYB46682.1"/>
    </source>
</evidence>
<feature type="domain" description="MucB/RseB C-terminal" evidence="4">
    <location>
        <begin position="248"/>
        <end position="352"/>
    </location>
</feature>
<gene>
    <name evidence="5" type="ORF">FXF69_15870</name>
</gene>
<dbReference type="STRING" id="1220554.GCA_001552135_03042"/>
<protein>
    <submittedName>
        <fullName evidence="5">Uncharacterized protein</fullName>
    </submittedName>
</protein>
<organism evidence="5 6">
    <name type="scientific">Actinomadura chibensis</name>
    <dbReference type="NCBI Taxonomy" id="392828"/>
    <lineage>
        <taxon>Bacteria</taxon>
        <taxon>Bacillati</taxon>
        <taxon>Actinomycetota</taxon>
        <taxon>Actinomycetes</taxon>
        <taxon>Streptosporangiales</taxon>
        <taxon>Thermomonosporaceae</taxon>
        <taxon>Actinomadura</taxon>
    </lineage>
</organism>
<evidence type="ECO:0000259" key="3">
    <source>
        <dbReference type="Pfam" id="PF03888"/>
    </source>
</evidence>
<keyword evidence="6" id="KW-1185">Reference proteome</keyword>
<reference evidence="5 6" key="1">
    <citation type="submission" date="2019-08" db="EMBL/GenBank/DDBJ databases">
        <title>Actinomadura sp. nov. CYP1-5 isolated from mountain soil.</title>
        <authorList>
            <person name="Songsumanus A."/>
            <person name="Kuncharoen N."/>
            <person name="Kudo T."/>
            <person name="Yuki M."/>
            <person name="Igarashi Y."/>
            <person name="Tanasupawat S."/>
        </authorList>
    </citation>
    <scope>NUCLEOTIDE SEQUENCE [LARGE SCALE GENOMIC DNA]</scope>
    <source>
        <strain evidence="5 6">JCM 14158</strain>
    </source>
</reference>
<dbReference type="Gene3D" id="2.50.20.10">
    <property type="entry name" value="Lipoprotein localisation LolA/LolB/LppX"/>
    <property type="match status" value="1"/>
</dbReference>
<feature type="chain" id="PRO_5023018105" evidence="2">
    <location>
        <begin position="32"/>
        <end position="378"/>
    </location>
</feature>
<dbReference type="InterPro" id="IPR033434">
    <property type="entry name" value="MucB/RseB_N"/>
</dbReference>